<keyword evidence="3" id="KW-1185">Reference proteome</keyword>
<dbReference type="EMBL" id="OZ034816">
    <property type="protein sequence ID" value="CAL1377229.1"/>
    <property type="molecule type" value="Genomic_DNA"/>
</dbReference>
<dbReference type="Proteomes" id="UP001497516">
    <property type="component" value="Chromosome 3"/>
</dbReference>
<proteinExistence type="predicted"/>
<dbReference type="AlphaFoldDB" id="A0AAV2DUN1"/>
<gene>
    <name evidence="2" type="ORF">LTRI10_LOCUS18894</name>
</gene>
<protein>
    <submittedName>
        <fullName evidence="2">Uncharacterized protein</fullName>
    </submittedName>
</protein>
<accession>A0AAV2DUN1</accession>
<evidence type="ECO:0000256" key="1">
    <source>
        <dbReference type="SAM" id="Phobius"/>
    </source>
</evidence>
<sequence length="118" mass="13407">MAKTTLLFFFANLIFPLFIITSLNVSPILNVVCIYPPYGIDFPGGLATGRYTNGKNVVDFITDQLGIPSLPPSRDPSTAGHSPRRRLRLRWVGDPRRDRRYHVRAELASPLSLRRKRE</sequence>
<feature type="transmembrane region" description="Helical" evidence="1">
    <location>
        <begin position="6"/>
        <end position="25"/>
    </location>
</feature>
<keyword evidence="1" id="KW-0812">Transmembrane</keyword>
<keyword evidence="1" id="KW-0472">Membrane</keyword>
<keyword evidence="1" id="KW-1133">Transmembrane helix</keyword>
<evidence type="ECO:0000313" key="3">
    <source>
        <dbReference type="Proteomes" id="UP001497516"/>
    </source>
</evidence>
<organism evidence="2 3">
    <name type="scientific">Linum trigynum</name>
    <dbReference type="NCBI Taxonomy" id="586398"/>
    <lineage>
        <taxon>Eukaryota</taxon>
        <taxon>Viridiplantae</taxon>
        <taxon>Streptophyta</taxon>
        <taxon>Embryophyta</taxon>
        <taxon>Tracheophyta</taxon>
        <taxon>Spermatophyta</taxon>
        <taxon>Magnoliopsida</taxon>
        <taxon>eudicotyledons</taxon>
        <taxon>Gunneridae</taxon>
        <taxon>Pentapetalae</taxon>
        <taxon>rosids</taxon>
        <taxon>fabids</taxon>
        <taxon>Malpighiales</taxon>
        <taxon>Linaceae</taxon>
        <taxon>Linum</taxon>
    </lineage>
</organism>
<evidence type="ECO:0000313" key="2">
    <source>
        <dbReference type="EMBL" id="CAL1377229.1"/>
    </source>
</evidence>
<name>A0AAV2DUN1_9ROSI</name>
<reference evidence="2 3" key="1">
    <citation type="submission" date="2024-04" db="EMBL/GenBank/DDBJ databases">
        <authorList>
            <person name="Fracassetti M."/>
        </authorList>
    </citation>
    <scope>NUCLEOTIDE SEQUENCE [LARGE SCALE GENOMIC DNA]</scope>
</reference>